<evidence type="ECO:0000313" key="4">
    <source>
        <dbReference type="Proteomes" id="UP000076842"/>
    </source>
</evidence>
<evidence type="ECO:0000313" key="3">
    <source>
        <dbReference type="EMBL" id="KZT50117.1"/>
    </source>
</evidence>
<keyword evidence="1" id="KW-0238">DNA-binding</keyword>
<dbReference type="STRING" id="1353952.A0A165C1T6"/>
<dbReference type="EMBL" id="KV424231">
    <property type="protein sequence ID" value="KZT50117.1"/>
    <property type="molecule type" value="Genomic_DNA"/>
</dbReference>
<dbReference type="Gene3D" id="1.10.10.60">
    <property type="entry name" value="Homeodomain-like"/>
    <property type="match status" value="1"/>
</dbReference>
<organism evidence="3 4">
    <name type="scientific">Calocera cornea HHB12733</name>
    <dbReference type="NCBI Taxonomy" id="1353952"/>
    <lineage>
        <taxon>Eukaryota</taxon>
        <taxon>Fungi</taxon>
        <taxon>Dikarya</taxon>
        <taxon>Basidiomycota</taxon>
        <taxon>Agaricomycotina</taxon>
        <taxon>Dacrymycetes</taxon>
        <taxon>Dacrymycetales</taxon>
        <taxon>Dacrymycetaceae</taxon>
        <taxon>Calocera</taxon>
    </lineage>
</organism>
<evidence type="ECO:0000256" key="1">
    <source>
        <dbReference type="ARBA" id="ARBA00023125"/>
    </source>
</evidence>
<gene>
    <name evidence="3" type="ORF">CALCODRAFT_513487</name>
</gene>
<dbReference type="SUPFAM" id="SSF46689">
    <property type="entry name" value="Homeodomain-like"/>
    <property type="match status" value="1"/>
</dbReference>
<sequence length="155" mass="17573">MALQKQHNHTYQEKLAAINKIKQSKWSQRNGYPAITQGVVSTWLQEEGKIRKMAEDSISATFKQPQIVKYLEVEGALATWVLQALAKGIAVMEQILCLKAILFAEMQGIPKEDFLSVSNGRVQGFKAQHALRHYWYHGKAASVKPEHAEEEITRL</sequence>
<dbReference type="GO" id="GO:0003677">
    <property type="term" value="F:DNA binding"/>
    <property type="evidence" value="ECO:0007669"/>
    <property type="project" value="UniProtKB-KW"/>
</dbReference>
<evidence type="ECO:0000259" key="2">
    <source>
        <dbReference type="Pfam" id="PF03221"/>
    </source>
</evidence>
<name>A0A165C1T6_9BASI</name>
<proteinExistence type="predicted"/>
<dbReference type="InParanoid" id="A0A165C1T6"/>
<dbReference type="InterPro" id="IPR006600">
    <property type="entry name" value="HTH_CenpB_DNA-bd_dom"/>
</dbReference>
<dbReference type="Proteomes" id="UP000076842">
    <property type="component" value="Unassembled WGS sequence"/>
</dbReference>
<dbReference type="Pfam" id="PF03221">
    <property type="entry name" value="HTH_Tnp_Tc5"/>
    <property type="match status" value="1"/>
</dbReference>
<keyword evidence="4" id="KW-1185">Reference proteome</keyword>
<feature type="domain" description="HTH CENPB-type" evidence="2">
    <location>
        <begin position="70"/>
        <end position="131"/>
    </location>
</feature>
<dbReference type="AlphaFoldDB" id="A0A165C1T6"/>
<accession>A0A165C1T6</accession>
<dbReference type="InterPro" id="IPR009057">
    <property type="entry name" value="Homeodomain-like_sf"/>
</dbReference>
<protein>
    <recommendedName>
        <fullName evidence="2">HTH CENPB-type domain-containing protein</fullName>
    </recommendedName>
</protein>
<reference evidence="3 4" key="1">
    <citation type="journal article" date="2016" name="Mol. Biol. Evol.">
        <title>Comparative Genomics of Early-Diverging Mushroom-Forming Fungi Provides Insights into the Origins of Lignocellulose Decay Capabilities.</title>
        <authorList>
            <person name="Nagy L.G."/>
            <person name="Riley R."/>
            <person name="Tritt A."/>
            <person name="Adam C."/>
            <person name="Daum C."/>
            <person name="Floudas D."/>
            <person name="Sun H."/>
            <person name="Yadav J.S."/>
            <person name="Pangilinan J."/>
            <person name="Larsson K.H."/>
            <person name="Matsuura K."/>
            <person name="Barry K."/>
            <person name="Labutti K."/>
            <person name="Kuo R."/>
            <person name="Ohm R.A."/>
            <person name="Bhattacharya S.S."/>
            <person name="Shirouzu T."/>
            <person name="Yoshinaga Y."/>
            <person name="Martin F.M."/>
            <person name="Grigoriev I.V."/>
            <person name="Hibbett D.S."/>
        </authorList>
    </citation>
    <scope>NUCLEOTIDE SEQUENCE [LARGE SCALE GENOMIC DNA]</scope>
    <source>
        <strain evidence="3 4">HHB12733</strain>
    </source>
</reference>